<feature type="compositionally biased region" description="Pro residues" evidence="1">
    <location>
        <begin position="119"/>
        <end position="133"/>
    </location>
</feature>
<sequence length="449" mass="46929">MAEYRCINEGCGRTFPRTVRFCPYCGTGQSAGVPRTAAPAPQPAAPPPATPPATPPIAPPRPAAPPVAVPPPAVSPAPSPAPAPAASAPARPPAAPAAPVPPPAQPPRYQQPQPAAGVPRPPGAVPGGPSLPPVRKPVGKSTWFFVALLLLAIWFLVKPGDPSKQLNRKIDDAIALTESCDIADARAVLADLRKEKADPAALARLQKAISATAPACEKKSQRAKAWSDTRAALETALSGNALEKASARLTAFVKRWSDDERTREMRGRIDARRAEKLLDEAEGCLAKKDRACVEAKLDAAEKLRRPESRQRIEALRESLSRMLESTLLEGAGQGSSQGSSQGSIQGSGQGTAASRAGLSGYPPPLSTTPPRVAAAAVTAPGSAEARRLQGEAERELAQGNYRSAIGLAGQCAAAGGGDCTALRDRAIRLERELHLCMQSGREWVGQRCE</sequence>
<dbReference type="PRINTS" id="PR01217">
    <property type="entry name" value="PRICHEXTENSN"/>
</dbReference>
<feature type="compositionally biased region" description="Low complexity" evidence="1">
    <location>
        <begin position="107"/>
        <end position="118"/>
    </location>
</feature>
<accession>A0ABX5UKR4</accession>
<feature type="region of interest" description="Disordered" evidence="1">
    <location>
        <begin position="30"/>
        <end position="133"/>
    </location>
</feature>
<dbReference type="Proteomes" id="UP000298763">
    <property type="component" value="Chromosome"/>
</dbReference>
<proteinExistence type="predicted"/>
<keyword evidence="3" id="KW-1185">Reference proteome</keyword>
<organism evidence="2 3">
    <name type="scientific">Pseudoduganella umbonata</name>
    <dbReference type="NCBI Taxonomy" id="864828"/>
    <lineage>
        <taxon>Bacteria</taxon>
        <taxon>Pseudomonadati</taxon>
        <taxon>Pseudomonadota</taxon>
        <taxon>Betaproteobacteria</taxon>
        <taxon>Burkholderiales</taxon>
        <taxon>Oxalobacteraceae</taxon>
        <taxon>Telluria group</taxon>
        <taxon>Pseudoduganella</taxon>
    </lineage>
</organism>
<reference evidence="2 3" key="1">
    <citation type="submission" date="2019-05" db="EMBL/GenBank/DDBJ databases">
        <title>Draft Genome Sequences of Six Type Strains of the Genus Massilia.</title>
        <authorList>
            <person name="Miess H."/>
            <person name="Frediansyhah A."/>
            <person name="Gross H."/>
        </authorList>
    </citation>
    <scope>NUCLEOTIDE SEQUENCE [LARGE SCALE GENOMIC DNA]</scope>
    <source>
        <strain evidence="2 3">DSMZ 26121</strain>
    </source>
</reference>
<dbReference type="EMBL" id="CP040017">
    <property type="protein sequence ID" value="QCP11588.1"/>
    <property type="molecule type" value="Genomic_DNA"/>
</dbReference>
<evidence type="ECO:0000256" key="1">
    <source>
        <dbReference type="SAM" id="MobiDB-lite"/>
    </source>
</evidence>
<feature type="compositionally biased region" description="Low complexity" evidence="1">
    <location>
        <begin position="334"/>
        <end position="354"/>
    </location>
</feature>
<feature type="compositionally biased region" description="Pro residues" evidence="1">
    <location>
        <begin position="40"/>
        <end position="83"/>
    </location>
</feature>
<name>A0ABX5UKR4_9BURK</name>
<gene>
    <name evidence="2" type="ORF">FCL38_15045</name>
</gene>
<evidence type="ECO:0008006" key="4">
    <source>
        <dbReference type="Google" id="ProtNLM"/>
    </source>
</evidence>
<feature type="region of interest" description="Disordered" evidence="1">
    <location>
        <begin position="329"/>
        <end position="370"/>
    </location>
</feature>
<evidence type="ECO:0000313" key="2">
    <source>
        <dbReference type="EMBL" id="QCP11588.1"/>
    </source>
</evidence>
<evidence type="ECO:0000313" key="3">
    <source>
        <dbReference type="Proteomes" id="UP000298763"/>
    </source>
</evidence>
<protein>
    <recommendedName>
        <fullName evidence="4">Zinc ribbon domain-containing protein</fullName>
    </recommendedName>
</protein>
<feature type="compositionally biased region" description="Pro residues" evidence="1">
    <location>
        <begin position="90"/>
        <end position="106"/>
    </location>
</feature>
<dbReference type="RefSeq" id="WP_137314435.1">
    <property type="nucleotide sequence ID" value="NZ_CP040017.1"/>
</dbReference>